<organism evidence="1">
    <name type="scientific">marine metagenome</name>
    <dbReference type="NCBI Taxonomy" id="408172"/>
    <lineage>
        <taxon>unclassified sequences</taxon>
        <taxon>metagenomes</taxon>
        <taxon>ecological metagenomes</taxon>
    </lineage>
</organism>
<dbReference type="AlphaFoldDB" id="A0A382WXE5"/>
<protein>
    <submittedName>
        <fullName evidence="1">Uncharacterized protein</fullName>
    </submittedName>
</protein>
<dbReference type="Gene3D" id="1.25.40.10">
    <property type="entry name" value="Tetratricopeptide repeat domain"/>
    <property type="match status" value="1"/>
</dbReference>
<sequence>AFDEAGQAFEQALRIDPTYGPALESLQGIRALQKSSTGAETAAASRRAGLASLVAGDVHAAIQHLSHSVGIENDTGTWMALAGAHERLEQWAEAARIYQMLSTSNQASERALERLAAIESKSIEYRRTSGGGTK</sequence>
<gene>
    <name evidence="1" type="ORF">METZ01_LOCUS415525</name>
</gene>
<reference evidence="1" key="1">
    <citation type="submission" date="2018-05" db="EMBL/GenBank/DDBJ databases">
        <authorList>
            <person name="Lanie J.A."/>
            <person name="Ng W.-L."/>
            <person name="Kazmierczak K.M."/>
            <person name="Andrzejewski T.M."/>
            <person name="Davidsen T.M."/>
            <person name="Wayne K.J."/>
            <person name="Tettelin H."/>
            <person name="Glass J.I."/>
            <person name="Rusch D."/>
            <person name="Podicherti R."/>
            <person name="Tsui H.-C.T."/>
            <person name="Winkler M.E."/>
        </authorList>
    </citation>
    <scope>NUCLEOTIDE SEQUENCE</scope>
</reference>
<evidence type="ECO:0000313" key="1">
    <source>
        <dbReference type="EMBL" id="SVD62671.1"/>
    </source>
</evidence>
<dbReference type="InterPro" id="IPR011990">
    <property type="entry name" value="TPR-like_helical_dom_sf"/>
</dbReference>
<accession>A0A382WXE5</accession>
<dbReference type="EMBL" id="UINC01162750">
    <property type="protein sequence ID" value="SVD62671.1"/>
    <property type="molecule type" value="Genomic_DNA"/>
</dbReference>
<feature type="non-terminal residue" evidence="1">
    <location>
        <position position="1"/>
    </location>
</feature>
<dbReference type="SUPFAM" id="SSF48452">
    <property type="entry name" value="TPR-like"/>
    <property type="match status" value="1"/>
</dbReference>
<name>A0A382WXE5_9ZZZZ</name>
<proteinExistence type="predicted"/>